<reference evidence="1 2" key="1">
    <citation type="journal article" date="2015" name="Microbiome">
        <title>Genomic resolution of linkages in carbon, nitrogen, and sulfur cycling among widespread estuary sediment bacteria.</title>
        <authorList>
            <person name="Baker B.J."/>
            <person name="Lazar C.S."/>
            <person name="Teske A.P."/>
            <person name="Dick G.J."/>
        </authorList>
    </citation>
    <scope>NUCLEOTIDE SEQUENCE [LARGE SCALE GENOMIC DNA]</scope>
    <source>
        <strain evidence="1">DG_56</strain>
    </source>
</reference>
<dbReference type="Gene3D" id="3.40.50.150">
    <property type="entry name" value="Vaccinia Virus protein VP39"/>
    <property type="match status" value="1"/>
</dbReference>
<dbReference type="CDD" id="cd02440">
    <property type="entry name" value="AdoMet_MTases"/>
    <property type="match status" value="1"/>
</dbReference>
<protein>
    <recommendedName>
        <fullName evidence="3">Methyltransferase domain-containing protein</fullName>
    </recommendedName>
</protein>
<accession>A0A0S7XQ04</accession>
<dbReference type="AlphaFoldDB" id="A0A0S7XQ04"/>
<evidence type="ECO:0008006" key="3">
    <source>
        <dbReference type="Google" id="ProtNLM"/>
    </source>
</evidence>
<dbReference type="SUPFAM" id="SSF53335">
    <property type="entry name" value="S-adenosyl-L-methionine-dependent methyltransferases"/>
    <property type="match status" value="1"/>
</dbReference>
<dbReference type="InterPro" id="IPR029063">
    <property type="entry name" value="SAM-dependent_MTases_sf"/>
</dbReference>
<evidence type="ECO:0000313" key="2">
    <source>
        <dbReference type="Proteomes" id="UP000052020"/>
    </source>
</evidence>
<sequence>MARMFLVARVSTYRRLARELVGADDLVIELGASEGRCTRVLARRAGRVIAVEKTSAGCAKTRAAVARFGNVALLCQDAFDLKPVLDLTRRADAVFVDIGGSAPAWQTMRLARNYLSMFRPRVLVMRNTRLTSFVSSLEWAEPTPSHHYWSQPEQAD</sequence>
<dbReference type="EMBL" id="LIZY01000030">
    <property type="protein sequence ID" value="KPJ64351.1"/>
    <property type="molecule type" value="Genomic_DNA"/>
</dbReference>
<proteinExistence type="predicted"/>
<comment type="caution">
    <text evidence="1">The sequence shown here is derived from an EMBL/GenBank/DDBJ whole genome shotgun (WGS) entry which is preliminary data.</text>
</comment>
<dbReference type="Proteomes" id="UP000052020">
    <property type="component" value="Unassembled WGS sequence"/>
</dbReference>
<evidence type="ECO:0000313" key="1">
    <source>
        <dbReference type="EMBL" id="KPJ64351.1"/>
    </source>
</evidence>
<gene>
    <name evidence="1" type="ORF">AMK68_01805</name>
</gene>
<organism evidence="1 2">
    <name type="scientific">candidate division KD3-62 bacterium DG_56</name>
    <dbReference type="NCBI Taxonomy" id="1704032"/>
    <lineage>
        <taxon>Bacteria</taxon>
        <taxon>candidate division KD3-62</taxon>
    </lineage>
</organism>
<name>A0A0S7XQ04_9BACT</name>